<evidence type="ECO:0000313" key="3">
    <source>
        <dbReference type="Proteomes" id="UP001164459"/>
    </source>
</evidence>
<dbReference type="PROSITE" id="PS51257">
    <property type="entry name" value="PROKAR_LIPOPROTEIN"/>
    <property type="match status" value="1"/>
</dbReference>
<dbReference type="Gene3D" id="2.160.20.120">
    <property type="match status" value="1"/>
</dbReference>
<accession>A0ABY7H245</accession>
<keyword evidence="3" id="KW-1185">Reference proteome</keyword>
<evidence type="ECO:0000259" key="1">
    <source>
        <dbReference type="Pfam" id="PF10988"/>
    </source>
</evidence>
<dbReference type="Pfam" id="PF10988">
    <property type="entry name" value="DUF2807"/>
    <property type="match status" value="1"/>
</dbReference>
<dbReference type="EMBL" id="CP114040">
    <property type="protein sequence ID" value="WAS93160.1"/>
    <property type="molecule type" value="Genomic_DNA"/>
</dbReference>
<sequence>MPLRRPRRLAALLVLPLALVAGGCLPLIGDGDLEVEERELTGFDAVVNATALDVEVTLGEAEAVRVLCDANLIERVETFVDGDVLRIGRDGLFALHPRAGCRVEVETRHLRALSNTGSGEARTIGAATELTDIRQTGSGSITVDELTVAHADVRSTGSGSIQLAGTIEDVAFVNTGSGGIHARDLVAETAQVRSTGSGGVELHATELVDAELTGSGTVDVWGSPADRHAHKTGSGEVVFH</sequence>
<name>A0ABY7H245_9BACT</name>
<feature type="domain" description="Putative auto-transporter adhesin head GIN" evidence="1">
    <location>
        <begin position="43"/>
        <end position="224"/>
    </location>
</feature>
<reference evidence="2" key="1">
    <citation type="submission" date="2022-11" db="EMBL/GenBank/DDBJ databases">
        <title>Minimal conservation of predation-associated metabolite biosynthetic gene clusters underscores biosynthetic potential of Myxococcota including descriptions for ten novel species: Archangium lansinium sp. nov., Myxococcus landrumus sp. nov., Nannocystis bai.</title>
        <authorList>
            <person name="Ahearne A."/>
            <person name="Stevens C."/>
            <person name="Dowd S."/>
        </authorList>
    </citation>
    <scope>NUCLEOTIDE SEQUENCE</scope>
    <source>
        <strain evidence="2">Fl3</strain>
    </source>
</reference>
<gene>
    <name evidence="2" type="ORF">O0S08_43915</name>
</gene>
<protein>
    <submittedName>
        <fullName evidence="2">DUF2807 domain-containing protein</fullName>
    </submittedName>
</protein>
<proteinExistence type="predicted"/>
<organism evidence="2 3">
    <name type="scientific">Nannocystis punicea</name>
    <dbReference type="NCBI Taxonomy" id="2995304"/>
    <lineage>
        <taxon>Bacteria</taxon>
        <taxon>Pseudomonadati</taxon>
        <taxon>Myxococcota</taxon>
        <taxon>Polyangia</taxon>
        <taxon>Nannocystales</taxon>
        <taxon>Nannocystaceae</taxon>
        <taxon>Nannocystis</taxon>
    </lineage>
</organism>
<dbReference type="Proteomes" id="UP001164459">
    <property type="component" value="Chromosome"/>
</dbReference>
<dbReference type="InterPro" id="IPR021255">
    <property type="entry name" value="DUF2807"/>
</dbReference>
<dbReference type="RefSeq" id="WP_269035486.1">
    <property type="nucleotide sequence ID" value="NZ_CP114040.1"/>
</dbReference>
<evidence type="ECO:0000313" key="2">
    <source>
        <dbReference type="EMBL" id="WAS93160.1"/>
    </source>
</evidence>